<name>N2BI41_9FIRM</name>
<dbReference type="InterPro" id="IPR036779">
    <property type="entry name" value="LysM_dom_sf"/>
</dbReference>
<dbReference type="OrthoDB" id="9811296at2"/>
<evidence type="ECO:0000259" key="2">
    <source>
        <dbReference type="PROSITE" id="PS51782"/>
    </source>
</evidence>
<sequence length="203" mass="22790">MDHFLGRNDGQMQCRGVLHIVEAGDTLYKIGKKYGVPVSAIMYANPYVNIYNLQIGDEICVPVYVPRMPAAQAKESFENYLRGNTQPVRDSDSRRYNIPTQEENDGASMEPMEQMPRNCMNGGTCADRMGFSSAGTGPDGREEPFSDNRDYMGNFMSDMQPGGMQEVYEQPDGTALRNPQDMMEEAQDSPAQEPNRQTDMNFL</sequence>
<dbReference type="SMART" id="SM00257">
    <property type="entry name" value="LysM"/>
    <property type="match status" value="1"/>
</dbReference>
<dbReference type="Gene3D" id="3.10.350.10">
    <property type="entry name" value="LysM domain"/>
    <property type="match status" value="1"/>
</dbReference>
<protein>
    <recommendedName>
        <fullName evidence="2">LysM domain-containing protein</fullName>
    </recommendedName>
</protein>
<dbReference type="eggNOG" id="COG1388">
    <property type="taxonomic scope" value="Bacteria"/>
</dbReference>
<feature type="compositionally biased region" description="Polar residues" evidence="1">
    <location>
        <begin position="189"/>
        <end position="203"/>
    </location>
</feature>
<dbReference type="HOGENOM" id="CLU_1347209_0_0_9"/>
<reference evidence="3 4" key="1">
    <citation type="journal article" date="2014" name="Genome Announc.">
        <title>Draft genome sequences of the altered schaedler flora, a defined bacterial community from gnotobiotic mice.</title>
        <authorList>
            <person name="Wannemuehler M.J."/>
            <person name="Overstreet A.M."/>
            <person name="Ward D.V."/>
            <person name="Phillips G.J."/>
        </authorList>
    </citation>
    <scope>NUCLEOTIDE SEQUENCE [LARGE SCALE GENOMIC DNA]</scope>
    <source>
        <strain evidence="3 4">ASF492</strain>
    </source>
</reference>
<dbReference type="Proteomes" id="UP000012589">
    <property type="component" value="Unassembled WGS sequence"/>
</dbReference>
<feature type="region of interest" description="Disordered" evidence="1">
    <location>
        <begin position="156"/>
        <end position="203"/>
    </location>
</feature>
<dbReference type="PROSITE" id="PS51782">
    <property type="entry name" value="LYSM"/>
    <property type="match status" value="1"/>
</dbReference>
<evidence type="ECO:0000313" key="4">
    <source>
        <dbReference type="Proteomes" id="UP000012589"/>
    </source>
</evidence>
<feature type="region of interest" description="Disordered" evidence="1">
    <location>
        <begin position="83"/>
        <end position="112"/>
    </location>
</feature>
<feature type="domain" description="LysM" evidence="2">
    <location>
        <begin position="17"/>
        <end position="61"/>
    </location>
</feature>
<dbReference type="PATRIC" id="fig|1235802.3.peg.915"/>
<dbReference type="CDD" id="cd00118">
    <property type="entry name" value="LysM"/>
    <property type="match status" value="1"/>
</dbReference>
<dbReference type="InterPro" id="IPR018392">
    <property type="entry name" value="LysM"/>
</dbReference>
<dbReference type="SUPFAM" id="SSF54106">
    <property type="entry name" value="LysM domain"/>
    <property type="match status" value="1"/>
</dbReference>
<gene>
    <name evidence="3" type="ORF">C823_00852</name>
</gene>
<keyword evidence="4" id="KW-1185">Reference proteome</keyword>
<dbReference type="EMBL" id="AQFT01000023">
    <property type="protein sequence ID" value="EMZ36484.1"/>
    <property type="molecule type" value="Genomic_DNA"/>
</dbReference>
<evidence type="ECO:0000313" key="3">
    <source>
        <dbReference type="EMBL" id="EMZ36484.1"/>
    </source>
</evidence>
<dbReference type="Pfam" id="PF01476">
    <property type="entry name" value="LysM"/>
    <property type="match status" value="1"/>
</dbReference>
<dbReference type="STRING" id="1235802.C823_00852"/>
<evidence type="ECO:0000256" key="1">
    <source>
        <dbReference type="SAM" id="MobiDB-lite"/>
    </source>
</evidence>
<proteinExistence type="predicted"/>
<accession>N2BI41</accession>
<comment type="caution">
    <text evidence="3">The sequence shown here is derived from an EMBL/GenBank/DDBJ whole genome shotgun (WGS) entry which is preliminary data.</text>
</comment>
<dbReference type="AlphaFoldDB" id="N2BI41"/>
<organism evidence="3 4">
    <name type="scientific">Eubacterium plexicaudatum ASF492</name>
    <dbReference type="NCBI Taxonomy" id="1235802"/>
    <lineage>
        <taxon>Bacteria</taxon>
        <taxon>Bacillati</taxon>
        <taxon>Bacillota</taxon>
        <taxon>Clostridia</taxon>
        <taxon>Eubacteriales</taxon>
        <taxon>Eubacteriaceae</taxon>
        <taxon>Eubacterium</taxon>
    </lineage>
</organism>